<sequence length="240" mass="25812">MSGQGLERGRAMGWGGPEHHAETPEWLSALAAAAQRMPVPSRMRPPEHGGRRSAVLILFGAGDRGPDILLIQRKNGLRRHSGQPAFPGGSIEPSDLSAEDAAIREAEEETGVRPDGIELMGRLPELYLSRSDFRVVPVLAWWRVPSAVHAADTGEVDAVTRVPLADLADPGNRVRARHPDGSSGPAFQVHGMLVWGFTAQILNQLLVLGGWERPWLDAGTEETVIAVPPVPPEPPERGSA</sequence>
<evidence type="ECO:0000256" key="4">
    <source>
        <dbReference type="ARBA" id="ARBA00022801"/>
    </source>
</evidence>
<evidence type="ECO:0000256" key="3">
    <source>
        <dbReference type="ARBA" id="ARBA00022723"/>
    </source>
</evidence>
<feature type="domain" description="Nudix hydrolase" evidence="8">
    <location>
        <begin position="50"/>
        <end position="189"/>
    </location>
</feature>
<keyword evidence="6" id="KW-0464">Manganese</keyword>
<dbReference type="GO" id="GO:0010945">
    <property type="term" value="F:coenzyme A diphosphatase activity"/>
    <property type="evidence" value="ECO:0007669"/>
    <property type="project" value="InterPro"/>
</dbReference>
<evidence type="ECO:0000313" key="9">
    <source>
        <dbReference type="EMBL" id="MBB4935624.1"/>
    </source>
</evidence>
<dbReference type="SUPFAM" id="SSF55811">
    <property type="entry name" value="Nudix"/>
    <property type="match status" value="1"/>
</dbReference>
<comment type="cofactor">
    <cofactor evidence="2">
        <name>Mg(2+)</name>
        <dbReference type="ChEBI" id="CHEBI:18420"/>
    </cofactor>
</comment>
<dbReference type="PROSITE" id="PS51462">
    <property type="entry name" value="NUDIX"/>
    <property type="match status" value="1"/>
</dbReference>
<evidence type="ECO:0000256" key="6">
    <source>
        <dbReference type="ARBA" id="ARBA00023211"/>
    </source>
</evidence>
<evidence type="ECO:0000256" key="1">
    <source>
        <dbReference type="ARBA" id="ARBA00001936"/>
    </source>
</evidence>
<name>A0A7W7W743_9ACTN</name>
<evidence type="ECO:0000256" key="2">
    <source>
        <dbReference type="ARBA" id="ARBA00001946"/>
    </source>
</evidence>
<dbReference type="PANTHER" id="PTHR12992">
    <property type="entry name" value="NUDIX HYDROLASE"/>
    <property type="match status" value="1"/>
</dbReference>
<evidence type="ECO:0000256" key="5">
    <source>
        <dbReference type="ARBA" id="ARBA00022842"/>
    </source>
</evidence>
<keyword evidence="5" id="KW-0460">Magnesium</keyword>
<dbReference type="Pfam" id="PF00293">
    <property type="entry name" value="NUDIX"/>
    <property type="match status" value="1"/>
</dbReference>
<keyword evidence="3" id="KW-0479">Metal-binding</keyword>
<keyword evidence="10" id="KW-1185">Reference proteome</keyword>
<evidence type="ECO:0000259" key="8">
    <source>
        <dbReference type="PROSITE" id="PS51462"/>
    </source>
</evidence>
<dbReference type="EMBL" id="JACHJT010000002">
    <property type="protein sequence ID" value="MBB4935624.1"/>
    <property type="molecule type" value="Genomic_DNA"/>
</dbReference>
<dbReference type="Proteomes" id="UP000523007">
    <property type="component" value="Unassembled WGS sequence"/>
</dbReference>
<evidence type="ECO:0000313" key="10">
    <source>
        <dbReference type="Proteomes" id="UP000523007"/>
    </source>
</evidence>
<evidence type="ECO:0000256" key="7">
    <source>
        <dbReference type="SAM" id="MobiDB-lite"/>
    </source>
</evidence>
<dbReference type="InterPro" id="IPR015797">
    <property type="entry name" value="NUDIX_hydrolase-like_dom_sf"/>
</dbReference>
<keyword evidence="4" id="KW-0378">Hydrolase</keyword>
<proteinExistence type="predicted"/>
<dbReference type="CDD" id="cd03426">
    <property type="entry name" value="NUDIX_CoAse_Nudt7"/>
    <property type="match status" value="1"/>
</dbReference>
<protein>
    <submittedName>
        <fullName evidence="9">8-oxo-dGTP pyrophosphatase MutT (NUDIX family)</fullName>
    </submittedName>
</protein>
<comment type="caution">
    <text evidence="9">The sequence shown here is derived from an EMBL/GenBank/DDBJ whole genome shotgun (WGS) entry which is preliminary data.</text>
</comment>
<dbReference type="Gene3D" id="3.90.79.10">
    <property type="entry name" value="Nucleoside Triphosphate Pyrophosphohydrolase"/>
    <property type="match status" value="1"/>
</dbReference>
<reference evidence="9 10" key="1">
    <citation type="submission" date="2020-08" db="EMBL/GenBank/DDBJ databases">
        <title>Sequencing the genomes of 1000 actinobacteria strains.</title>
        <authorList>
            <person name="Klenk H.-P."/>
        </authorList>
    </citation>
    <scope>NUCLEOTIDE SEQUENCE [LARGE SCALE GENOMIC DNA]</scope>
    <source>
        <strain evidence="9 10">DSM 102030</strain>
    </source>
</reference>
<dbReference type="PANTHER" id="PTHR12992:SF11">
    <property type="entry name" value="MITOCHONDRIAL COENZYME A DIPHOSPHATASE NUDT8"/>
    <property type="match status" value="1"/>
</dbReference>
<gene>
    <name evidence="9" type="ORF">F4561_006518</name>
</gene>
<feature type="region of interest" description="Disordered" evidence="7">
    <location>
        <begin position="1"/>
        <end position="20"/>
    </location>
</feature>
<accession>A0A7W7W743</accession>
<comment type="cofactor">
    <cofactor evidence="1">
        <name>Mn(2+)</name>
        <dbReference type="ChEBI" id="CHEBI:29035"/>
    </cofactor>
</comment>
<dbReference type="InterPro" id="IPR000086">
    <property type="entry name" value="NUDIX_hydrolase_dom"/>
</dbReference>
<organism evidence="9 10">
    <name type="scientific">Lipingzhangella halophila</name>
    <dbReference type="NCBI Taxonomy" id="1783352"/>
    <lineage>
        <taxon>Bacteria</taxon>
        <taxon>Bacillati</taxon>
        <taxon>Actinomycetota</taxon>
        <taxon>Actinomycetes</taxon>
        <taxon>Streptosporangiales</taxon>
        <taxon>Nocardiopsidaceae</taxon>
        <taxon>Lipingzhangella</taxon>
    </lineage>
</organism>
<dbReference type="GO" id="GO:0046872">
    <property type="term" value="F:metal ion binding"/>
    <property type="evidence" value="ECO:0007669"/>
    <property type="project" value="UniProtKB-KW"/>
</dbReference>
<dbReference type="InterPro" id="IPR045121">
    <property type="entry name" value="CoAse"/>
</dbReference>
<dbReference type="AlphaFoldDB" id="A0A7W7W743"/>